<keyword evidence="3" id="KW-1185">Reference proteome</keyword>
<comment type="caution">
    <text evidence="2">The sequence shown here is derived from an EMBL/GenBank/DDBJ whole genome shotgun (WGS) entry which is preliminary data.</text>
</comment>
<evidence type="ECO:0000256" key="1">
    <source>
        <dbReference type="SAM" id="MobiDB-lite"/>
    </source>
</evidence>
<gene>
    <name evidence="2" type="ORF">N7468_003030</name>
</gene>
<reference evidence="2" key="2">
    <citation type="journal article" date="2023" name="IMA Fungus">
        <title>Comparative genomic study of the Penicillium genus elucidates a diverse pangenome and 15 lateral gene transfer events.</title>
        <authorList>
            <person name="Petersen C."/>
            <person name="Sorensen T."/>
            <person name="Nielsen M.R."/>
            <person name="Sondergaard T.E."/>
            <person name="Sorensen J.L."/>
            <person name="Fitzpatrick D.A."/>
            <person name="Frisvad J.C."/>
            <person name="Nielsen K.L."/>
        </authorList>
    </citation>
    <scope>NUCLEOTIDE SEQUENCE</scope>
    <source>
        <strain evidence="2">IBT 19713</strain>
    </source>
</reference>
<sequence>MSSPVRRRGRSSNQPTASPSSVRTREPPSSPTHQATTPRAAGRLAAQGNVPSSSPMFFQSSPSRSNRGEKPLTCAWVKPARLLMMATGHPERVEECEVRQSISAD</sequence>
<dbReference type="GeneID" id="83199630"/>
<proteinExistence type="predicted"/>
<dbReference type="RefSeq" id="XP_058331330.1">
    <property type="nucleotide sequence ID" value="XM_058472327.1"/>
</dbReference>
<name>A0A9W9P5Q6_9EURO</name>
<organism evidence="2 3">
    <name type="scientific">Penicillium chermesinum</name>
    <dbReference type="NCBI Taxonomy" id="63820"/>
    <lineage>
        <taxon>Eukaryota</taxon>
        <taxon>Fungi</taxon>
        <taxon>Dikarya</taxon>
        <taxon>Ascomycota</taxon>
        <taxon>Pezizomycotina</taxon>
        <taxon>Eurotiomycetes</taxon>
        <taxon>Eurotiomycetidae</taxon>
        <taxon>Eurotiales</taxon>
        <taxon>Aspergillaceae</taxon>
        <taxon>Penicillium</taxon>
    </lineage>
</organism>
<evidence type="ECO:0000313" key="2">
    <source>
        <dbReference type="EMBL" id="KAJ5238411.1"/>
    </source>
</evidence>
<accession>A0A9W9P5Q6</accession>
<feature type="compositionally biased region" description="Basic residues" evidence="1">
    <location>
        <begin position="1"/>
        <end position="10"/>
    </location>
</feature>
<feature type="compositionally biased region" description="Polar residues" evidence="1">
    <location>
        <begin position="11"/>
        <end position="22"/>
    </location>
</feature>
<feature type="compositionally biased region" description="Low complexity" evidence="1">
    <location>
        <begin position="51"/>
        <end position="65"/>
    </location>
</feature>
<reference evidence="2" key="1">
    <citation type="submission" date="2022-11" db="EMBL/GenBank/DDBJ databases">
        <authorList>
            <person name="Petersen C."/>
        </authorList>
    </citation>
    <scope>NUCLEOTIDE SEQUENCE</scope>
    <source>
        <strain evidence="2">IBT 19713</strain>
    </source>
</reference>
<dbReference type="EMBL" id="JAPQKS010000003">
    <property type="protein sequence ID" value="KAJ5238411.1"/>
    <property type="molecule type" value="Genomic_DNA"/>
</dbReference>
<feature type="region of interest" description="Disordered" evidence="1">
    <location>
        <begin position="1"/>
        <end position="71"/>
    </location>
</feature>
<dbReference type="Proteomes" id="UP001150941">
    <property type="component" value="Unassembled WGS sequence"/>
</dbReference>
<evidence type="ECO:0000313" key="3">
    <source>
        <dbReference type="Proteomes" id="UP001150941"/>
    </source>
</evidence>
<dbReference type="AlphaFoldDB" id="A0A9W9P5Q6"/>
<protein>
    <submittedName>
        <fullName evidence="2">DNA replication licensing factor Mcm4</fullName>
    </submittedName>
</protein>